<dbReference type="PANTHER" id="PTHR42770">
    <property type="entry name" value="AMINO ACID TRANSPORTER-RELATED"/>
    <property type="match status" value="1"/>
</dbReference>
<evidence type="ECO:0000256" key="3">
    <source>
        <dbReference type="ARBA" id="ARBA00022692"/>
    </source>
</evidence>
<dbReference type="InterPro" id="IPR050367">
    <property type="entry name" value="APC_superfamily"/>
</dbReference>
<keyword evidence="3 6" id="KW-0812">Transmembrane</keyword>
<evidence type="ECO:0000256" key="6">
    <source>
        <dbReference type="SAM" id="Phobius"/>
    </source>
</evidence>
<evidence type="ECO:0000256" key="5">
    <source>
        <dbReference type="ARBA" id="ARBA00023136"/>
    </source>
</evidence>
<evidence type="ECO:0000313" key="7">
    <source>
        <dbReference type="EMBL" id="RXH00954.1"/>
    </source>
</evidence>
<accession>A0A4Q0QU55</accession>
<protein>
    <submittedName>
        <fullName evidence="7">APC family permease</fullName>
    </submittedName>
</protein>
<evidence type="ECO:0000256" key="1">
    <source>
        <dbReference type="ARBA" id="ARBA00004651"/>
    </source>
</evidence>
<dbReference type="InterPro" id="IPR002293">
    <property type="entry name" value="AA/rel_permease1"/>
</dbReference>
<feature type="transmembrane region" description="Helical" evidence="6">
    <location>
        <begin position="180"/>
        <end position="202"/>
    </location>
</feature>
<gene>
    <name evidence="7" type="ORF">EAS61_07890</name>
</gene>
<comment type="subcellular location">
    <subcellularLocation>
        <location evidence="1">Cell membrane</location>
        <topology evidence="1">Multi-pass membrane protein</topology>
    </subcellularLocation>
</comment>
<evidence type="ECO:0000256" key="4">
    <source>
        <dbReference type="ARBA" id="ARBA00022989"/>
    </source>
</evidence>
<feature type="transmembrane region" description="Helical" evidence="6">
    <location>
        <begin position="21"/>
        <end position="43"/>
    </location>
</feature>
<feature type="transmembrane region" description="Helical" evidence="6">
    <location>
        <begin position="374"/>
        <end position="391"/>
    </location>
</feature>
<feature type="transmembrane region" description="Helical" evidence="6">
    <location>
        <begin position="268"/>
        <end position="289"/>
    </location>
</feature>
<feature type="transmembrane region" description="Helical" evidence="6">
    <location>
        <begin position="397"/>
        <end position="415"/>
    </location>
</feature>
<name>A0A4Q0QU55_9BRAD</name>
<comment type="caution">
    <text evidence="7">The sequence shown here is derived from an EMBL/GenBank/DDBJ whole genome shotgun (WGS) entry which is preliminary data.</text>
</comment>
<feature type="transmembrane region" description="Helical" evidence="6">
    <location>
        <begin position="325"/>
        <end position="342"/>
    </location>
</feature>
<reference evidence="7 8" key="1">
    <citation type="submission" date="2018-11" db="EMBL/GenBank/DDBJ databases">
        <title>Bradyrhizobium sp. nov., isolated from effective nodules of peanut in China.</title>
        <authorList>
            <person name="Li Y."/>
        </authorList>
    </citation>
    <scope>NUCLEOTIDE SEQUENCE [LARGE SCALE GENOMIC DNA]</scope>
    <source>
        <strain evidence="7 8">CCBAU 51770</strain>
    </source>
</reference>
<evidence type="ECO:0000313" key="8">
    <source>
        <dbReference type="Proteomes" id="UP000290174"/>
    </source>
</evidence>
<organism evidence="7 8">
    <name type="scientific">Bradyrhizobium zhanjiangense</name>
    <dbReference type="NCBI Taxonomy" id="1325107"/>
    <lineage>
        <taxon>Bacteria</taxon>
        <taxon>Pseudomonadati</taxon>
        <taxon>Pseudomonadota</taxon>
        <taxon>Alphaproteobacteria</taxon>
        <taxon>Hyphomicrobiales</taxon>
        <taxon>Nitrobacteraceae</taxon>
        <taxon>Bradyrhizobium</taxon>
    </lineage>
</organism>
<feature type="transmembrane region" description="Helical" evidence="6">
    <location>
        <begin position="151"/>
        <end position="174"/>
    </location>
</feature>
<keyword evidence="5 6" id="KW-0472">Membrane</keyword>
<dbReference type="RefSeq" id="WP_128933252.1">
    <property type="nucleotide sequence ID" value="NZ_CP022221.1"/>
</dbReference>
<evidence type="ECO:0000256" key="2">
    <source>
        <dbReference type="ARBA" id="ARBA00022475"/>
    </source>
</evidence>
<feature type="transmembrane region" description="Helical" evidence="6">
    <location>
        <begin position="124"/>
        <end position="144"/>
    </location>
</feature>
<proteinExistence type="predicted"/>
<feature type="transmembrane region" description="Helical" evidence="6">
    <location>
        <begin position="49"/>
        <end position="70"/>
    </location>
</feature>
<keyword evidence="4 6" id="KW-1133">Transmembrane helix</keyword>
<dbReference type="EMBL" id="RKMK01000005">
    <property type="protein sequence ID" value="RXH00954.1"/>
    <property type="molecule type" value="Genomic_DNA"/>
</dbReference>
<dbReference type="Pfam" id="PF13520">
    <property type="entry name" value="AA_permease_2"/>
    <property type="match status" value="1"/>
</dbReference>
<feature type="transmembrane region" description="Helical" evidence="6">
    <location>
        <begin position="348"/>
        <end position="367"/>
    </location>
</feature>
<feature type="transmembrane region" description="Helical" evidence="6">
    <location>
        <begin position="90"/>
        <end position="118"/>
    </location>
</feature>
<dbReference type="Gene3D" id="1.20.1740.10">
    <property type="entry name" value="Amino acid/polyamine transporter I"/>
    <property type="match status" value="1"/>
</dbReference>
<dbReference type="AlphaFoldDB" id="A0A4Q0QU55"/>
<feature type="transmembrane region" description="Helical" evidence="6">
    <location>
        <begin position="222"/>
        <end position="248"/>
    </location>
</feature>
<dbReference type="GO" id="GO:0005886">
    <property type="term" value="C:plasma membrane"/>
    <property type="evidence" value="ECO:0007669"/>
    <property type="project" value="UniProtKB-SubCell"/>
</dbReference>
<dbReference type="PANTHER" id="PTHR42770:SF7">
    <property type="entry name" value="MEMBRANE PROTEIN"/>
    <property type="match status" value="1"/>
</dbReference>
<sequence>MAKNGQQQSLRRELGPITATLFTAGMMVGIGIFATIGAATAAAGSGIPIAILLGGSVALATGISATQLGVNNPTEGGAFTWARDVHQPTLGFIAGCGYLGKNLISMSVIALAFATYLGQVIPGIPVHFVAAAGVVAITILNLFGIQLTSRVLISLLLLVIAVLSIYGAFSLQAIEQGHFVPVLGANGLMGIASGAAIFFWTWDGFMRMAIMAGEVKEPRRTIPVAIIGGVTIAAVMFVGAAAVTLGVLGADEVGAQDTPLLGAALKAIGPWGKWVILAGAIVAALAEILGDMLSASRVVLPMAEAHELPSWLGKIHQRSRTPRRAVIGLGLLSASAALIFDLRPLIEVGGSFMLVWYFITHYAALNLPVRKRHYPAIFSWYGIVGCIGLTIAMPHAAVLAAVGTLTILTLARLALHRLHPQWRSA</sequence>
<dbReference type="Proteomes" id="UP000290174">
    <property type="component" value="Unassembled WGS sequence"/>
</dbReference>
<dbReference type="GO" id="GO:0022857">
    <property type="term" value="F:transmembrane transporter activity"/>
    <property type="evidence" value="ECO:0007669"/>
    <property type="project" value="InterPro"/>
</dbReference>
<keyword evidence="2" id="KW-1003">Cell membrane</keyword>
<dbReference type="PIRSF" id="PIRSF006060">
    <property type="entry name" value="AA_transporter"/>
    <property type="match status" value="1"/>
</dbReference>